<accession>A0A838ZU05</accession>
<protein>
    <submittedName>
        <fullName evidence="1">Uncharacterized protein</fullName>
    </submittedName>
</protein>
<sequence length="240" mass="28087">MKIKYNFPIFLSMLFFTQISCEKPENKVKSKVNPTTKQETAACKCLEKYDTDPTFFNEEFVSEFAETNPAKVEKNGKGNYIYYTASWEKDSQPYFLSIESLTHLDNLKKQYEYVFKNKNLTLVEYVQKTYANKTDEEIDKNKALLNEQYEKQNPELDENEEKVKNEMQDTFLDMEKNAYTEIQDLGDYAVYNSKTNDLYVVCGNVFFQIRGQVGPWGKNDRQKGVELVVNASRKIINLCL</sequence>
<dbReference type="RefSeq" id="WP_182044006.1">
    <property type="nucleotide sequence ID" value="NZ_JACDZE010000004.1"/>
</dbReference>
<gene>
    <name evidence="1" type="ORF">HU137_11555</name>
</gene>
<dbReference type="AlphaFoldDB" id="A0A838ZU05"/>
<dbReference type="Proteomes" id="UP000552241">
    <property type="component" value="Unassembled WGS sequence"/>
</dbReference>
<proteinExistence type="predicted"/>
<evidence type="ECO:0000313" key="1">
    <source>
        <dbReference type="EMBL" id="MBA5630409.1"/>
    </source>
</evidence>
<keyword evidence="2" id="KW-1185">Reference proteome</keyword>
<comment type="caution">
    <text evidence="1">The sequence shown here is derived from an EMBL/GenBank/DDBJ whole genome shotgun (WGS) entry which is preliminary data.</text>
</comment>
<reference evidence="1 2" key="1">
    <citation type="submission" date="2020-07" db="EMBL/GenBank/DDBJ databases">
        <title>Moheibacter lacus sp. nov., a member of the family Flavobacteriaceae isolated from freshwater lake sediment.</title>
        <authorList>
            <person name="Liu Y."/>
        </authorList>
    </citation>
    <scope>NUCLEOTIDE SEQUENCE [LARGE SCALE GENOMIC DNA]</scope>
    <source>
        <strain evidence="1 2">BDHS18</strain>
    </source>
</reference>
<organism evidence="1 2">
    <name type="scientific">Moheibacter lacus</name>
    <dbReference type="NCBI Taxonomy" id="2745851"/>
    <lineage>
        <taxon>Bacteria</taxon>
        <taxon>Pseudomonadati</taxon>
        <taxon>Bacteroidota</taxon>
        <taxon>Flavobacteriia</taxon>
        <taxon>Flavobacteriales</taxon>
        <taxon>Weeksellaceae</taxon>
        <taxon>Moheibacter</taxon>
    </lineage>
</organism>
<name>A0A838ZU05_9FLAO</name>
<evidence type="ECO:0000313" key="2">
    <source>
        <dbReference type="Proteomes" id="UP000552241"/>
    </source>
</evidence>
<dbReference type="EMBL" id="JACDZE010000004">
    <property type="protein sequence ID" value="MBA5630409.1"/>
    <property type="molecule type" value="Genomic_DNA"/>
</dbReference>